<accession>A0A7C9CXP3</accession>
<evidence type="ECO:0000313" key="1">
    <source>
        <dbReference type="EMBL" id="MBA4629041.1"/>
    </source>
</evidence>
<protein>
    <submittedName>
        <fullName evidence="1">Uncharacterized protein</fullName>
    </submittedName>
</protein>
<reference evidence="1" key="1">
    <citation type="journal article" date="2013" name="J. Plant Res.">
        <title>Effect of fungi and light on seed germination of three Opuntia species from semiarid lands of central Mexico.</title>
        <authorList>
            <person name="Delgado-Sanchez P."/>
            <person name="Jimenez-Bremont J.F."/>
            <person name="Guerrero-Gonzalez Mde L."/>
            <person name="Flores J."/>
        </authorList>
    </citation>
    <scope>NUCLEOTIDE SEQUENCE</scope>
    <source>
        <tissue evidence="1">Cladode</tissue>
    </source>
</reference>
<dbReference type="AlphaFoldDB" id="A0A7C9CXP3"/>
<organism evidence="1">
    <name type="scientific">Opuntia streptacantha</name>
    <name type="common">Prickly pear cactus</name>
    <name type="synonym">Opuntia cardona</name>
    <dbReference type="NCBI Taxonomy" id="393608"/>
    <lineage>
        <taxon>Eukaryota</taxon>
        <taxon>Viridiplantae</taxon>
        <taxon>Streptophyta</taxon>
        <taxon>Embryophyta</taxon>
        <taxon>Tracheophyta</taxon>
        <taxon>Spermatophyta</taxon>
        <taxon>Magnoliopsida</taxon>
        <taxon>eudicotyledons</taxon>
        <taxon>Gunneridae</taxon>
        <taxon>Pentapetalae</taxon>
        <taxon>Caryophyllales</taxon>
        <taxon>Cactineae</taxon>
        <taxon>Cactaceae</taxon>
        <taxon>Opuntioideae</taxon>
        <taxon>Opuntia</taxon>
    </lineage>
</organism>
<proteinExistence type="predicted"/>
<reference evidence="1" key="2">
    <citation type="submission" date="2020-07" db="EMBL/GenBank/DDBJ databases">
        <authorList>
            <person name="Vera ALvarez R."/>
            <person name="Arias-Moreno D.M."/>
            <person name="Jimenez-Jacinto V."/>
            <person name="Jimenez-Bremont J.F."/>
            <person name="Swaminathan K."/>
            <person name="Moose S.P."/>
            <person name="Guerrero-Gonzalez M.L."/>
            <person name="Marino-Ramirez L."/>
            <person name="Landsman D."/>
            <person name="Rodriguez-Kessler M."/>
            <person name="Delgado-Sanchez P."/>
        </authorList>
    </citation>
    <scope>NUCLEOTIDE SEQUENCE</scope>
    <source>
        <tissue evidence="1">Cladode</tissue>
    </source>
</reference>
<sequence length="150" mass="17037">MEIHNLKTYYFLLPQLNSRLFTSFFPRNNNNWSDFTVMEAILTDTPLQYTLHQSSASGTHNHGSRLQPFSFVANNLTSITLHDPSYGFHHEHLESFNSKIFHQDLSFLIHNLISHTGSGMNKMNGISDAAKVSKSPMKGVLRIRAMIDGD</sequence>
<dbReference type="EMBL" id="GISG01068094">
    <property type="protein sequence ID" value="MBA4629041.1"/>
    <property type="molecule type" value="Transcribed_RNA"/>
</dbReference>
<name>A0A7C9CXP3_OPUST</name>